<keyword evidence="26" id="KW-1185">Reference proteome</keyword>
<comment type="similarity">
    <text evidence="3 23">Belongs to the organo anion transporter (TC 2.A.60) family.</text>
</comment>
<evidence type="ECO:0000256" key="16">
    <source>
        <dbReference type="ARBA" id="ARBA00050250"/>
    </source>
</evidence>
<keyword evidence="6" id="KW-0963">Cytoplasm</keyword>
<dbReference type="PANTHER" id="PTHR11388:SF14">
    <property type="entry name" value="SOLUTE CARRIER ORGANIC ANION TRANSPORTER FAMILY MEMBER 2A1"/>
    <property type="match status" value="1"/>
</dbReference>
<keyword evidence="7 23" id="KW-0812">Transmembrane</keyword>
<organism evidence="25 26">
    <name type="scientific">Aotus nancymaae</name>
    <name type="common">Ma's night monkey</name>
    <dbReference type="NCBI Taxonomy" id="37293"/>
    <lineage>
        <taxon>Eukaryota</taxon>
        <taxon>Metazoa</taxon>
        <taxon>Chordata</taxon>
        <taxon>Craniata</taxon>
        <taxon>Vertebrata</taxon>
        <taxon>Euteleostomi</taxon>
        <taxon>Mammalia</taxon>
        <taxon>Eutheria</taxon>
        <taxon>Euarchontoglires</taxon>
        <taxon>Primates</taxon>
        <taxon>Haplorrhini</taxon>
        <taxon>Platyrrhini</taxon>
        <taxon>Aotidae</taxon>
        <taxon>Aotus</taxon>
    </lineage>
</organism>
<evidence type="ECO:0000256" key="11">
    <source>
        <dbReference type="ARBA" id="ARBA00023157"/>
    </source>
</evidence>
<name>A0A2K5EL51_AOTNA</name>
<feature type="transmembrane region" description="Helical" evidence="23">
    <location>
        <begin position="99"/>
        <end position="121"/>
    </location>
</feature>
<feature type="transmembrane region" description="Helical" evidence="23">
    <location>
        <begin position="287"/>
        <end position="311"/>
    </location>
</feature>
<evidence type="ECO:0000256" key="1">
    <source>
        <dbReference type="ARBA" id="ARBA00004371"/>
    </source>
</evidence>
<evidence type="ECO:0000256" key="22">
    <source>
        <dbReference type="ARBA" id="ARBA00052704"/>
    </source>
</evidence>
<evidence type="ECO:0000256" key="9">
    <source>
        <dbReference type="ARBA" id="ARBA00023055"/>
    </source>
</evidence>
<evidence type="ECO:0000256" key="23">
    <source>
        <dbReference type="RuleBase" id="RU362056"/>
    </source>
</evidence>
<dbReference type="Gene3D" id="1.20.1250.20">
    <property type="entry name" value="MFS general substrate transporter like domains"/>
    <property type="match status" value="1"/>
</dbReference>
<evidence type="ECO:0000256" key="18">
    <source>
        <dbReference type="ARBA" id="ARBA00051244"/>
    </source>
</evidence>
<comment type="subcellular location">
    <subcellularLocation>
        <location evidence="14">Basal cell membrane</location>
        <topology evidence="14">Multi-pass membrane protein</topology>
    </subcellularLocation>
    <subcellularLocation>
        <location evidence="23">Cell membrane</location>
        <topology evidence="23">Multi-pass membrane protein</topology>
    </subcellularLocation>
    <subcellularLocation>
        <location evidence="2">Cytoplasm</location>
    </subcellularLocation>
    <subcellularLocation>
        <location evidence="1">Lysosome</location>
    </subcellularLocation>
</comment>
<keyword evidence="8 23" id="KW-1133">Transmembrane helix</keyword>
<dbReference type="GO" id="GO:0043252">
    <property type="term" value="P:sodium-independent organic anion transport"/>
    <property type="evidence" value="ECO:0007669"/>
    <property type="project" value="TreeGrafter"/>
</dbReference>
<dbReference type="GO" id="GO:0016323">
    <property type="term" value="C:basolateral plasma membrane"/>
    <property type="evidence" value="ECO:0007669"/>
    <property type="project" value="TreeGrafter"/>
</dbReference>
<dbReference type="Pfam" id="PF07648">
    <property type="entry name" value="Kazal_2"/>
    <property type="match status" value="1"/>
</dbReference>
<comment type="catalytic activity">
    <reaction evidence="18">
        <text>prostaglandin H2(out) + 2 (S)-lactate(in) = prostaglandin H2(in) + 2 (S)-lactate(out)</text>
        <dbReference type="Rhea" id="RHEA:74379"/>
        <dbReference type="ChEBI" id="CHEBI:16651"/>
        <dbReference type="ChEBI" id="CHEBI:57405"/>
    </reaction>
</comment>
<keyword evidence="11" id="KW-1015">Disulfide bond</keyword>
<dbReference type="AlphaFoldDB" id="A0A2K5EL51"/>
<evidence type="ECO:0000256" key="2">
    <source>
        <dbReference type="ARBA" id="ARBA00004496"/>
    </source>
</evidence>
<comment type="catalytic activity">
    <reaction evidence="21">
        <text>prostaglandin D2(out) + 2 (S)-lactate(in) = prostaglandin D2(in) + 2 (S)-lactate(out)</text>
        <dbReference type="Rhea" id="RHEA:74403"/>
        <dbReference type="ChEBI" id="CHEBI:16651"/>
        <dbReference type="ChEBI" id="CHEBI:57406"/>
    </reaction>
</comment>
<keyword evidence="9" id="KW-0445">Lipid transport</keyword>
<comment type="catalytic activity">
    <reaction evidence="20">
        <text>thromboxane B2(out) + 2 (S)-lactate(in) = thromboxane B2(in) + 2 (S)-lactate(out)</text>
        <dbReference type="Rhea" id="RHEA:74407"/>
        <dbReference type="ChEBI" id="CHEBI:16651"/>
        <dbReference type="ChEBI" id="CHEBI:90696"/>
    </reaction>
</comment>
<dbReference type="NCBIfam" id="TIGR00805">
    <property type="entry name" value="oat"/>
    <property type="match status" value="1"/>
</dbReference>
<dbReference type="PROSITE" id="PS51465">
    <property type="entry name" value="KAZAL_2"/>
    <property type="match status" value="1"/>
</dbReference>
<evidence type="ECO:0000256" key="14">
    <source>
        <dbReference type="ARBA" id="ARBA00034696"/>
    </source>
</evidence>
<accession>A0A2K5EL51</accession>
<gene>
    <name evidence="25" type="primary">SLCO2A1</name>
</gene>
<proteinExistence type="inferred from homology"/>
<dbReference type="Ensembl" id="ENSANAT00000051999.1">
    <property type="protein sequence ID" value="ENSANAP00000033937.1"/>
    <property type="gene ID" value="ENSANAG00000034598.1"/>
</dbReference>
<evidence type="ECO:0000256" key="4">
    <source>
        <dbReference type="ARBA" id="ARBA00022448"/>
    </source>
</evidence>
<dbReference type="Pfam" id="PF03137">
    <property type="entry name" value="OATP"/>
    <property type="match status" value="2"/>
</dbReference>
<evidence type="ECO:0000256" key="17">
    <source>
        <dbReference type="ARBA" id="ARBA00051040"/>
    </source>
</evidence>
<keyword evidence="13" id="KW-0458">Lysosome</keyword>
<feature type="transmembrane region" description="Helical" evidence="23">
    <location>
        <begin position="133"/>
        <end position="158"/>
    </location>
</feature>
<comment type="catalytic activity">
    <reaction evidence="22">
        <text>prostaglandin E2(out) + 2 (S)-lactate(in) = prostaglandin E2(in) + 2 (S)-lactate(out)</text>
        <dbReference type="Rhea" id="RHEA:74383"/>
        <dbReference type="ChEBI" id="CHEBI:16651"/>
        <dbReference type="ChEBI" id="CHEBI:606564"/>
    </reaction>
</comment>
<feature type="domain" description="Kazal-like" evidence="24">
    <location>
        <begin position="362"/>
        <end position="420"/>
    </location>
</feature>
<evidence type="ECO:0000256" key="3">
    <source>
        <dbReference type="ARBA" id="ARBA00009657"/>
    </source>
</evidence>
<dbReference type="GO" id="GO:0015132">
    <property type="term" value="F:prostaglandin transmembrane transporter activity"/>
    <property type="evidence" value="ECO:0007669"/>
    <property type="project" value="TreeGrafter"/>
</dbReference>
<keyword evidence="23" id="KW-0406">Ion transport</keyword>
<dbReference type="InterPro" id="IPR004156">
    <property type="entry name" value="OATP"/>
</dbReference>
<feature type="transmembrane region" description="Helical" evidence="23">
    <location>
        <begin position="323"/>
        <end position="342"/>
    </location>
</feature>
<evidence type="ECO:0000256" key="10">
    <source>
        <dbReference type="ARBA" id="ARBA00023136"/>
    </source>
</evidence>
<dbReference type="SUPFAM" id="SSF103473">
    <property type="entry name" value="MFS general substrate transporter"/>
    <property type="match status" value="1"/>
</dbReference>
<sequence length="568" mass="62051">MGLLPKLGEPQGSDASSSRAGRCARSVFGNIKVFVLCQGLLQLCQLLYSAYFKSSLTTIEKRFGLSSSSSGLISSLNEISNAILIIFVSYFGSRVHRPRLIGIGGLFLAAGAFILTLPHFLSEPYQYTLASTAILFAISVFGPAFGYLLGSVMLQIFVDYGRVNTAAVNLIPGDPRWIGAWWLGLLISSALLVLTSFPFFFFPRAMPRGAKRAPATADEARKLEEAKSRGSLLDFIKRFPRIFLRLLMNPLFVLVVLAQCTFSSVIAGLSTFLNKFLEKQYGTSAAYANFLIGAVNLPAAALGMLFGGILMKRFVFSLQTIPRVATTIITISMILCVPLFFMGCSTQTVAEVYPPSTSSSVHPQPPACRRDCSCPDSIFHPVCGDNGIEYLSPCHAGCSNINMSSATSKQLIYLNCSCVTEGSASAKTGSCPAPCAHFLLPATFLISFVSLIACISHNPLYMMVLRVVNQEEKSFAIGVQFLLMRLLAWLPSPALYGLTIDHSCIRWNSLCLGRRGACAYYDNDALRDRYLGLQMGYKALGMLLLCFISWRVTKNKEYNVQEKEAGLI</sequence>
<dbReference type="GO" id="GO:0005764">
    <property type="term" value="C:lysosome"/>
    <property type="evidence" value="ECO:0007669"/>
    <property type="project" value="UniProtKB-SubCell"/>
</dbReference>
<dbReference type="SUPFAM" id="SSF100895">
    <property type="entry name" value="Kazal-type serine protease inhibitors"/>
    <property type="match status" value="1"/>
</dbReference>
<evidence type="ECO:0000256" key="21">
    <source>
        <dbReference type="ARBA" id="ARBA00052664"/>
    </source>
</evidence>
<dbReference type="FunFam" id="3.30.60.30:FF:000038">
    <property type="entry name" value="Solute carrier organic anion transporter family member"/>
    <property type="match status" value="1"/>
</dbReference>
<keyword evidence="5" id="KW-1003">Cell membrane</keyword>
<dbReference type="GO" id="GO:0006811">
    <property type="term" value="P:monoatomic ion transport"/>
    <property type="evidence" value="ECO:0007669"/>
    <property type="project" value="UniProtKB-KW"/>
</dbReference>
<comment type="catalytic activity">
    <reaction evidence="19">
        <text>prostaglandin E1(out) + 2 (S)-lactate(in) = prostaglandin E1(in) + 2 (S)-lactate(out)</text>
        <dbReference type="Rhea" id="RHEA:74395"/>
        <dbReference type="ChEBI" id="CHEBI:16651"/>
        <dbReference type="ChEBI" id="CHEBI:57397"/>
    </reaction>
</comment>
<evidence type="ECO:0000256" key="12">
    <source>
        <dbReference type="ARBA" id="ARBA00023180"/>
    </source>
</evidence>
<evidence type="ECO:0000256" key="15">
    <source>
        <dbReference type="ARBA" id="ARBA00036345"/>
    </source>
</evidence>
<reference evidence="25" key="1">
    <citation type="submission" date="2025-08" db="UniProtKB">
        <authorList>
            <consortium name="Ensembl"/>
        </authorList>
    </citation>
    <scope>IDENTIFICATION</scope>
</reference>
<dbReference type="Gene3D" id="3.30.60.30">
    <property type="match status" value="1"/>
</dbReference>
<evidence type="ECO:0000313" key="26">
    <source>
        <dbReference type="Proteomes" id="UP000233020"/>
    </source>
</evidence>
<comment type="catalytic activity">
    <reaction evidence="16">
        <text>prostaglandin F2alpha(out) + 2 (S)-lactate(in) = prostaglandin F2alpha(in) + 2 (S)-lactate(out)</text>
        <dbReference type="Rhea" id="RHEA:74399"/>
        <dbReference type="ChEBI" id="CHEBI:16651"/>
        <dbReference type="ChEBI" id="CHEBI:57404"/>
    </reaction>
</comment>
<keyword evidence="10 23" id="KW-0472">Membrane</keyword>
<dbReference type="InterPro" id="IPR036259">
    <property type="entry name" value="MFS_trans_sf"/>
</dbReference>
<evidence type="ECO:0000256" key="19">
    <source>
        <dbReference type="ARBA" id="ARBA00051377"/>
    </source>
</evidence>
<dbReference type="PANTHER" id="PTHR11388">
    <property type="entry name" value="ORGANIC ANION TRANSPORTER"/>
    <property type="match status" value="1"/>
</dbReference>
<dbReference type="GeneTree" id="ENSGT01150000286901"/>
<dbReference type="InterPro" id="IPR036058">
    <property type="entry name" value="Kazal_dom_sf"/>
</dbReference>
<feature type="transmembrane region" description="Helical" evidence="23">
    <location>
        <begin position="246"/>
        <end position="267"/>
    </location>
</feature>
<comment type="catalytic activity">
    <reaction evidence="17">
        <text>prostaglandin E3(out) + 2 (S)-lactate(in) = prostaglandin E3(in) + 2 (S)-lactate(out)</text>
        <dbReference type="Rhea" id="RHEA:74351"/>
        <dbReference type="ChEBI" id="CHEBI:16651"/>
        <dbReference type="ChEBI" id="CHEBI:133132"/>
    </reaction>
</comment>
<evidence type="ECO:0000256" key="5">
    <source>
        <dbReference type="ARBA" id="ARBA00022475"/>
    </source>
</evidence>
<keyword evidence="12" id="KW-0325">Glycoprotein</keyword>
<evidence type="ECO:0000313" key="25">
    <source>
        <dbReference type="Ensembl" id="ENSANAP00000033937.1"/>
    </source>
</evidence>
<evidence type="ECO:0000256" key="20">
    <source>
        <dbReference type="ARBA" id="ARBA00051870"/>
    </source>
</evidence>
<feature type="transmembrane region" description="Helical" evidence="23">
    <location>
        <begin position="474"/>
        <end position="492"/>
    </location>
</feature>
<evidence type="ECO:0000259" key="24">
    <source>
        <dbReference type="PROSITE" id="PS51465"/>
    </source>
</evidence>
<evidence type="ECO:0000256" key="7">
    <source>
        <dbReference type="ARBA" id="ARBA00022692"/>
    </source>
</evidence>
<dbReference type="InterPro" id="IPR002350">
    <property type="entry name" value="Kazal_dom"/>
</dbReference>
<feature type="transmembrane region" description="Helical" evidence="23">
    <location>
        <begin position="178"/>
        <end position="202"/>
    </location>
</feature>
<protein>
    <recommendedName>
        <fullName evidence="23">Solute carrier organic anion transporter family member</fullName>
    </recommendedName>
</protein>
<evidence type="ECO:0000256" key="8">
    <source>
        <dbReference type="ARBA" id="ARBA00022989"/>
    </source>
</evidence>
<evidence type="ECO:0000256" key="13">
    <source>
        <dbReference type="ARBA" id="ARBA00023228"/>
    </source>
</evidence>
<reference evidence="25" key="2">
    <citation type="submission" date="2025-09" db="UniProtKB">
        <authorList>
            <consortium name="Ensembl"/>
        </authorList>
    </citation>
    <scope>IDENTIFICATION</scope>
</reference>
<feature type="transmembrane region" description="Helical" evidence="23">
    <location>
        <begin position="438"/>
        <end position="462"/>
    </location>
</feature>
<keyword evidence="4 23" id="KW-0813">Transport</keyword>
<evidence type="ECO:0000256" key="6">
    <source>
        <dbReference type="ARBA" id="ARBA00022490"/>
    </source>
</evidence>
<dbReference type="Proteomes" id="UP000233020">
    <property type="component" value="Unplaced"/>
</dbReference>
<dbReference type="GO" id="GO:0015347">
    <property type="term" value="F:sodium-independent organic anion transmembrane transporter activity"/>
    <property type="evidence" value="ECO:0007669"/>
    <property type="project" value="TreeGrafter"/>
</dbReference>
<comment type="caution">
    <text evidence="23">Lacks conserved residue(s) required for the propagation of feature annotation.</text>
</comment>
<feature type="transmembrane region" description="Helical" evidence="23">
    <location>
        <begin position="535"/>
        <end position="553"/>
    </location>
</feature>
<comment type="catalytic activity">
    <reaction evidence="15">
        <text>prostaglandin E2(out) = prostaglandin E2(in)</text>
        <dbReference type="Rhea" id="RHEA:50984"/>
        <dbReference type="ChEBI" id="CHEBI:606564"/>
    </reaction>
</comment>